<evidence type="ECO:0000256" key="15">
    <source>
        <dbReference type="SAM" id="MobiDB-lite"/>
    </source>
</evidence>
<dbReference type="InterPro" id="IPR008207">
    <property type="entry name" value="Sig_transdc_His_kin_Hpt_dom"/>
</dbReference>
<evidence type="ECO:0000256" key="4">
    <source>
        <dbReference type="ARBA" id="ARBA00022448"/>
    </source>
</evidence>
<dbReference type="InterPro" id="IPR012292">
    <property type="entry name" value="Globin/Proto"/>
</dbReference>
<dbReference type="EC" id="2.7.13.3" evidence="2"/>
<dbReference type="GO" id="GO:0000155">
    <property type="term" value="F:phosphorelay sensor kinase activity"/>
    <property type="evidence" value="ECO:0007669"/>
    <property type="project" value="InterPro"/>
</dbReference>
<dbReference type="InterPro" id="IPR005467">
    <property type="entry name" value="His_kinase_dom"/>
</dbReference>
<comment type="function">
    <text evidence="12">Involved in the transmission of sensory signals from the chemoreceptors to the flagellar motors. CheA is autophosphorylated; it can transfer its phosphate group to either CheB or CheY.</text>
</comment>
<dbReference type="SUPFAM" id="SSF52172">
    <property type="entry name" value="CheY-like"/>
    <property type="match status" value="1"/>
</dbReference>
<dbReference type="SMART" id="SM00260">
    <property type="entry name" value="CheW"/>
    <property type="match status" value="1"/>
</dbReference>
<organism evidence="20 21">
    <name type="scientific">Hypericibacter adhaerens</name>
    <dbReference type="NCBI Taxonomy" id="2602016"/>
    <lineage>
        <taxon>Bacteria</taxon>
        <taxon>Pseudomonadati</taxon>
        <taxon>Pseudomonadota</taxon>
        <taxon>Alphaproteobacteria</taxon>
        <taxon>Rhodospirillales</taxon>
        <taxon>Dongiaceae</taxon>
        <taxon>Hypericibacter</taxon>
    </lineage>
</organism>
<dbReference type="InterPro" id="IPR004105">
    <property type="entry name" value="CheA-like_dim"/>
</dbReference>
<dbReference type="InterPro" id="IPR036097">
    <property type="entry name" value="HisK_dim/P_sf"/>
</dbReference>
<dbReference type="InterPro" id="IPR051315">
    <property type="entry name" value="Bact_Chemotaxis_CheA"/>
</dbReference>
<dbReference type="Pfam" id="PF00072">
    <property type="entry name" value="Response_reg"/>
    <property type="match status" value="1"/>
</dbReference>
<dbReference type="Gene3D" id="3.40.50.2300">
    <property type="match status" value="1"/>
</dbReference>
<dbReference type="GO" id="GO:0020037">
    <property type="term" value="F:heme binding"/>
    <property type="evidence" value="ECO:0007669"/>
    <property type="project" value="InterPro"/>
</dbReference>
<dbReference type="SUPFAM" id="SSF55874">
    <property type="entry name" value="ATPase domain of HSP90 chaperone/DNA topoisomerase II/histidine kinase"/>
    <property type="match status" value="1"/>
</dbReference>
<dbReference type="InterPro" id="IPR004358">
    <property type="entry name" value="Sig_transdc_His_kin-like_C"/>
</dbReference>
<dbReference type="SUPFAM" id="SSF50341">
    <property type="entry name" value="CheW-like"/>
    <property type="match status" value="2"/>
</dbReference>
<feature type="compositionally biased region" description="Low complexity" evidence="15">
    <location>
        <begin position="281"/>
        <end position="299"/>
    </location>
</feature>
<dbReference type="GO" id="GO:0005737">
    <property type="term" value="C:cytoplasm"/>
    <property type="evidence" value="ECO:0007669"/>
    <property type="project" value="InterPro"/>
</dbReference>
<evidence type="ECO:0000256" key="12">
    <source>
        <dbReference type="ARBA" id="ARBA00035100"/>
    </source>
</evidence>
<dbReference type="EMBL" id="CP042582">
    <property type="protein sequence ID" value="QEX23588.1"/>
    <property type="molecule type" value="Genomic_DNA"/>
</dbReference>
<feature type="region of interest" description="Disordered" evidence="15">
    <location>
        <begin position="132"/>
        <end position="159"/>
    </location>
</feature>
<keyword evidence="5 14" id="KW-0597">Phosphoprotein</keyword>
<dbReference type="Pfam" id="PF02518">
    <property type="entry name" value="HATPase_c"/>
    <property type="match status" value="1"/>
</dbReference>
<dbReference type="SMART" id="SM00387">
    <property type="entry name" value="HATPase_c"/>
    <property type="match status" value="1"/>
</dbReference>
<dbReference type="GO" id="GO:0019825">
    <property type="term" value="F:oxygen binding"/>
    <property type="evidence" value="ECO:0007669"/>
    <property type="project" value="InterPro"/>
</dbReference>
<dbReference type="FunFam" id="3.30.565.10:FF:000016">
    <property type="entry name" value="Chemotaxis protein CheA, putative"/>
    <property type="match status" value="1"/>
</dbReference>
<dbReference type="GO" id="GO:0006935">
    <property type="term" value="P:chemotaxis"/>
    <property type="evidence" value="ECO:0007669"/>
    <property type="project" value="InterPro"/>
</dbReference>
<dbReference type="Pfam" id="PF01627">
    <property type="entry name" value="Hpt"/>
    <property type="match status" value="1"/>
</dbReference>
<dbReference type="InterPro" id="IPR009050">
    <property type="entry name" value="Globin-like_sf"/>
</dbReference>
<gene>
    <name evidence="20" type="ORF">FRZ61_35260</name>
</gene>
<keyword evidence="11" id="KW-0902">Two-component regulatory system</keyword>
<dbReference type="SUPFAM" id="SSF47226">
    <property type="entry name" value="Histidine-containing phosphotransfer domain, HPT domain"/>
    <property type="match status" value="1"/>
</dbReference>
<dbReference type="Pfam" id="PF01152">
    <property type="entry name" value="Bac_globin"/>
    <property type="match status" value="1"/>
</dbReference>
<dbReference type="RefSeq" id="WP_225308868.1">
    <property type="nucleotide sequence ID" value="NZ_CP042582.1"/>
</dbReference>
<dbReference type="SMART" id="SM00448">
    <property type="entry name" value="REC"/>
    <property type="match status" value="1"/>
</dbReference>
<keyword evidence="10" id="KW-0408">Iron</keyword>
<feature type="region of interest" description="Disordered" evidence="15">
    <location>
        <begin position="281"/>
        <end position="311"/>
    </location>
</feature>
<dbReference type="CDD" id="cd00454">
    <property type="entry name" value="TrHb1_N"/>
    <property type="match status" value="1"/>
</dbReference>
<dbReference type="PANTHER" id="PTHR43395">
    <property type="entry name" value="SENSOR HISTIDINE KINASE CHEA"/>
    <property type="match status" value="1"/>
</dbReference>
<evidence type="ECO:0000259" key="17">
    <source>
        <dbReference type="PROSITE" id="PS50110"/>
    </source>
</evidence>
<keyword evidence="6" id="KW-0349">Heme</keyword>
<dbReference type="PROSITE" id="PS50109">
    <property type="entry name" value="HIS_KIN"/>
    <property type="match status" value="1"/>
</dbReference>
<dbReference type="CDD" id="cd00088">
    <property type="entry name" value="HPT"/>
    <property type="match status" value="1"/>
</dbReference>
<dbReference type="Gene3D" id="3.30.565.10">
    <property type="entry name" value="Histidine kinase-like ATPase, C-terminal domain"/>
    <property type="match status" value="1"/>
</dbReference>
<dbReference type="InterPro" id="IPR036061">
    <property type="entry name" value="CheW-like_dom_sf"/>
</dbReference>
<dbReference type="SUPFAM" id="SSF46458">
    <property type="entry name" value="Globin-like"/>
    <property type="match status" value="1"/>
</dbReference>
<evidence type="ECO:0000256" key="1">
    <source>
        <dbReference type="ARBA" id="ARBA00000085"/>
    </source>
</evidence>
<evidence type="ECO:0000256" key="6">
    <source>
        <dbReference type="ARBA" id="ARBA00022617"/>
    </source>
</evidence>
<dbReference type="SMART" id="SM00073">
    <property type="entry name" value="HPT"/>
    <property type="match status" value="1"/>
</dbReference>
<evidence type="ECO:0000256" key="5">
    <source>
        <dbReference type="ARBA" id="ARBA00022553"/>
    </source>
</evidence>
<feature type="domain" description="Response regulatory" evidence="17">
    <location>
        <begin position="869"/>
        <end position="986"/>
    </location>
</feature>
<evidence type="ECO:0000313" key="21">
    <source>
        <dbReference type="Proteomes" id="UP000325797"/>
    </source>
</evidence>
<feature type="modified residue" description="4-aspartylphosphate" evidence="14">
    <location>
        <position position="919"/>
    </location>
</feature>
<evidence type="ECO:0000256" key="7">
    <source>
        <dbReference type="ARBA" id="ARBA00022679"/>
    </source>
</evidence>
<dbReference type="InterPro" id="IPR001486">
    <property type="entry name" value="Hemoglobin_trunc"/>
</dbReference>
<accession>A0A5J6N0R2</accession>
<evidence type="ECO:0000313" key="20">
    <source>
        <dbReference type="EMBL" id="QEX23588.1"/>
    </source>
</evidence>
<feature type="domain" description="Histidine kinase" evidence="16">
    <location>
        <begin position="312"/>
        <end position="562"/>
    </location>
</feature>
<evidence type="ECO:0000256" key="3">
    <source>
        <dbReference type="ARBA" id="ARBA00021495"/>
    </source>
</evidence>
<keyword evidence="7" id="KW-0808">Transferase</keyword>
<dbReference type="Gene3D" id="1.10.287.560">
    <property type="entry name" value="Histidine kinase CheA-like, homodimeric domain"/>
    <property type="match status" value="1"/>
</dbReference>
<dbReference type="CDD" id="cd16916">
    <property type="entry name" value="HATPase_CheA-like"/>
    <property type="match status" value="1"/>
</dbReference>
<evidence type="ECO:0000259" key="16">
    <source>
        <dbReference type="PROSITE" id="PS50109"/>
    </source>
</evidence>
<proteinExistence type="predicted"/>
<dbReference type="InterPro" id="IPR037006">
    <property type="entry name" value="CheA-like_homodim_sf"/>
</dbReference>
<keyword evidence="9" id="KW-0418">Kinase</keyword>
<dbReference type="KEGG" id="hadh:FRZ61_35260"/>
<reference evidence="20 21" key="1">
    <citation type="submission" date="2019-08" db="EMBL/GenBank/DDBJ databases">
        <title>Hyperibacter terrae gen. nov., sp. nov. and Hyperibacter viscosus sp. nov., two new members in the family Rhodospirillaceae isolated from the rhizosphere of Hypericum perforatum.</title>
        <authorList>
            <person name="Noviana Z."/>
        </authorList>
    </citation>
    <scope>NUCLEOTIDE SEQUENCE [LARGE SCALE GENOMIC DNA]</scope>
    <source>
        <strain evidence="20 21">R5959</strain>
    </source>
</reference>
<evidence type="ECO:0000256" key="8">
    <source>
        <dbReference type="ARBA" id="ARBA00022723"/>
    </source>
</evidence>
<evidence type="ECO:0000256" key="14">
    <source>
        <dbReference type="PROSITE-ProRule" id="PRU00169"/>
    </source>
</evidence>
<dbReference type="InterPro" id="IPR036890">
    <property type="entry name" value="HATPase_C_sf"/>
</dbReference>
<dbReference type="AlphaFoldDB" id="A0A5J6N0R2"/>
<keyword evidence="4" id="KW-0813">Transport</keyword>
<dbReference type="Pfam" id="PF01584">
    <property type="entry name" value="CheW"/>
    <property type="match status" value="2"/>
</dbReference>
<feature type="domain" description="CheW-like" evidence="18">
    <location>
        <begin position="564"/>
        <end position="702"/>
    </location>
</feature>
<dbReference type="InterPro" id="IPR002545">
    <property type="entry name" value="CheW-lke_dom"/>
</dbReference>
<comment type="catalytic activity">
    <reaction evidence="1">
        <text>ATP + protein L-histidine = ADP + protein N-phospho-L-histidine.</text>
        <dbReference type="EC" id="2.7.13.3"/>
    </reaction>
</comment>
<dbReference type="GO" id="GO:0046872">
    <property type="term" value="F:metal ion binding"/>
    <property type="evidence" value="ECO:0007669"/>
    <property type="project" value="UniProtKB-KW"/>
</dbReference>
<feature type="modified residue" description="Phosphohistidine" evidence="13">
    <location>
        <position position="44"/>
    </location>
</feature>
<dbReference type="InterPro" id="IPR003594">
    <property type="entry name" value="HATPase_dom"/>
</dbReference>
<evidence type="ECO:0000256" key="10">
    <source>
        <dbReference type="ARBA" id="ARBA00023004"/>
    </source>
</evidence>
<dbReference type="PRINTS" id="PR00344">
    <property type="entry name" value="BCTRLSENSOR"/>
</dbReference>
<dbReference type="Gene3D" id="1.20.120.160">
    <property type="entry name" value="HPT domain"/>
    <property type="match status" value="1"/>
</dbReference>
<protein>
    <recommendedName>
        <fullName evidence="3">Chemotaxis protein CheA</fullName>
        <ecNumber evidence="2">2.7.13.3</ecNumber>
    </recommendedName>
</protein>
<dbReference type="Gene3D" id="2.30.30.40">
    <property type="entry name" value="SH3 Domains"/>
    <property type="match status" value="1"/>
</dbReference>
<dbReference type="InterPro" id="IPR011006">
    <property type="entry name" value="CheY-like_superfamily"/>
</dbReference>
<feature type="compositionally biased region" description="Basic and acidic residues" evidence="15">
    <location>
        <begin position="136"/>
        <end position="146"/>
    </location>
</feature>
<dbReference type="PROSITE" id="PS50110">
    <property type="entry name" value="RESPONSE_REGULATORY"/>
    <property type="match status" value="1"/>
</dbReference>
<dbReference type="PANTHER" id="PTHR43395:SF1">
    <property type="entry name" value="CHEMOTAXIS PROTEIN CHEA"/>
    <property type="match status" value="1"/>
</dbReference>
<dbReference type="Gene3D" id="1.10.490.10">
    <property type="entry name" value="Globins"/>
    <property type="match status" value="1"/>
</dbReference>
<evidence type="ECO:0000256" key="11">
    <source>
        <dbReference type="ARBA" id="ARBA00023012"/>
    </source>
</evidence>
<evidence type="ECO:0000256" key="9">
    <source>
        <dbReference type="ARBA" id="ARBA00022777"/>
    </source>
</evidence>
<feature type="domain" description="CheW-like" evidence="18">
    <location>
        <begin position="724"/>
        <end position="852"/>
    </location>
</feature>
<dbReference type="CDD" id="cd00156">
    <property type="entry name" value="REC"/>
    <property type="match status" value="1"/>
</dbReference>
<dbReference type="PROSITE" id="PS50894">
    <property type="entry name" value="HPT"/>
    <property type="match status" value="1"/>
</dbReference>
<dbReference type="SMART" id="SM01231">
    <property type="entry name" value="H-kinase_dim"/>
    <property type="match status" value="1"/>
</dbReference>
<sequence>MDDLLREFLTETAESLAVLDVELVKLEQNPNDPELLGNIFRLVHTIKGTCGFIGLPRLERVAHAGENVLGKVRDGELEVTPEAVSLILECLDRVRSLTAALEEAGAEPEGDDSDLIQRLNALADGVAAAKPAAKPAKAEAKKKPEPKPQPQPEPQAAKTGSLYDRVGGMSVIDSVVEVFVGRVAADERLKVFFEGCNLDVLQGSLREFFSNKFGGPDSYKGPGLPEAKRVLFERGLTDSLCDAAFGHVEASLTTLEVPAAARAEILTILAGLRDELVEAEAAPAPAPKAKTPAKPAAAKADGDGDEKKESAVAQQSIRVNVDLLENLMTMVSELVLTRNQVLQILRTQKDSPFAAPLQRLNHVTSELQEGVMKTRMQPIGNAWSKLPRLVRDLSLECHKKIDLVMLGAETELDRQVLEMIKDPLTHMVRNSADHGLETPDERRRIGKPETGKITLNAYHEGGHIIIEIADDGKGLSTEKIKAKALQNGLASESELAEMSLQQIQQFIFKAGFSTAAKVTSVSGRGVGMDVVRTNIEKIGGTIEMRSTEGAGTTFVIKIPLTLAIVSALIVECAGERFAIPQISVVELVRAAANSDTTVEQIKDTPVLRLRNRLLPLVSLRKLLKLDSNDEQPGQGSFIVVAQVGTYSFGIMVDRVFDTEEIVVKPVAPILRDISMFSGNTILGDGSVIMILDPNGIASASGQINATHGETAEQQQVRDGRSGEKVPLILFRAGNAAPKAVPLALVARLEEIDRKTIERSNDRHVVQYRGQLMPLVAMVEGTQMPAEGRQPVLVFSDRQRSMGLLVDEIVDIVEDRLEVELSSATQGRLGSAIVAGKATDIIDTGYYLTQAFADWFGDKNAVFGEETSKRLLLVDDSPFFRNLIAPLLSSAGYEVQTASSADQALKICDQGGQFDVIISDIEMPGMSGFEFAETLKKNDRWRDTPLVALSSHSSPKDIARGRKVGFDDYVAKFDRDALLQTLSEAFSELKGAA</sequence>
<keyword evidence="21" id="KW-1185">Reference proteome</keyword>
<feature type="domain" description="HPt" evidence="19">
    <location>
        <begin position="1"/>
        <end position="101"/>
    </location>
</feature>
<evidence type="ECO:0000259" key="18">
    <source>
        <dbReference type="PROSITE" id="PS50851"/>
    </source>
</evidence>
<evidence type="ECO:0000256" key="13">
    <source>
        <dbReference type="PROSITE-ProRule" id="PRU00110"/>
    </source>
</evidence>
<name>A0A5J6N0R2_9PROT</name>
<keyword evidence="8" id="KW-0479">Metal-binding</keyword>
<dbReference type="SUPFAM" id="SSF47384">
    <property type="entry name" value="Homodimeric domain of signal transducing histidine kinase"/>
    <property type="match status" value="1"/>
</dbReference>
<dbReference type="InterPro" id="IPR036641">
    <property type="entry name" value="HPT_dom_sf"/>
</dbReference>
<dbReference type="Pfam" id="PF02895">
    <property type="entry name" value="H-kinase_dim"/>
    <property type="match status" value="1"/>
</dbReference>
<dbReference type="Gene3D" id="2.40.50.180">
    <property type="entry name" value="CheA-289, Domain 4"/>
    <property type="match status" value="1"/>
</dbReference>
<evidence type="ECO:0000256" key="2">
    <source>
        <dbReference type="ARBA" id="ARBA00012438"/>
    </source>
</evidence>
<dbReference type="Proteomes" id="UP000325797">
    <property type="component" value="Chromosome"/>
</dbReference>
<evidence type="ECO:0000259" key="19">
    <source>
        <dbReference type="PROSITE" id="PS50894"/>
    </source>
</evidence>
<dbReference type="PROSITE" id="PS50851">
    <property type="entry name" value="CHEW"/>
    <property type="match status" value="2"/>
</dbReference>
<dbReference type="InterPro" id="IPR001789">
    <property type="entry name" value="Sig_transdc_resp-reg_receiver"/>
</dbReference>
<feature type="compositionally biased region" description="Basic and acidic residues" evidence="15">
    <location>
        <begin position="300"/>
        <end position="310"/>
    </location>
</feature>